<dbReference type="AlphaFoldDB" id="A0AAV6ZNH7"/>
<protein>
    <submittedName>
        <fullName evidence="1">Uncharacterized protein</fullName>
    </submittedName>
</protein>
<keyword evidence="2" id="KW-1185">Reference proteome</keyword>
<evidence type="ECO:0000313" key="2">
    <source>
        <dbReference type="Proteomes" id="UP000824782"/>
    </source>
</evidence>
<dbReference type="Proteomes" id="UP000824782">
    <property type="component" value="Unassembled WGS sequence"/>
</dbReference>
<reference evidence="1" key="1">
    <citation type="thesis" date="2020" institute="ProQuest LLC" country="789 East Eisenhower Parkway, Ann Arbor, MI, USA">
        <title>Comparative Genomics and Chromosome Evolution.</title>
        <authorList>
            <person name="Mudd A.B."/>
        </authorList>
    </citation>
    <scope>NUCLEOTIDE SEQUENCE</scope>
    <source>
        <strain evidence="1">237g6f4</strain>
        <tissue evidence="1">Blood</tissue>
    </source>
</reference>
<accession>A0AAV6ZNH7</accession>
<gene>
    <name evidence="1" type="ORF">GDO81_025386</name>
</gene>
<organism evidence="1 2">
    <name type="scientific">Engystomops pustulosus</name>
    <name type="common">Tungara frog</name>
    <name type="synonym">Physalaemus pustulosus</name>
    <dbReference type="NCBI Taxonomy" id="76066"/>
    <lineage>
        <taxon>Eukaryota</taxon>
        <taxon>Metazoa</taxon>
        <taxon>Chordata</taxon>
        <taxon>Craniata</taxon>
        <taxon>Vertebrata</taxon>
        <taxon>Euteleostomi</taxon>
        <taxon>Amphibia</taxon>
        <taxon>Batrachia</taxon>
        <taxon>Anura</taxon>
        <taxon>Neobatrachia</taxon>
        <taxon>Hyloidea</taxon>
        <taxon>Leptodactylidae</taxon>
        <taxon>Leiuperinae</taxon>
        <taxon>Engystomops</taxon>
    </lineage>
</organism>
<name>A0AAV6ZNH7_ENGPU</name>
<dbReference type="EMBL" id="WNYA01000015">
    <property type="protein sequence ID" value="KAG8550932.1"/>
    <property type="molecule type" value="Genomic_DNA"/>
</dbReference>
<comment type="caution">
    <text evidence="1">The sequence shown here is derived from an EMBL/GenBank/DDBJ whole genome shotgun (WGS) entry which is preliminary data.</text>
</comment>
<evidence type="ECO:0000313" key="1">
    <source>
        <dbReference type="EMBL" id="KAG8550932.1"/>
    </source>
</evidence>
<sequence length="97" mass="10933">MELADHSRVLRNSQTLPRFAHFSAEKLLDVSLPGLLWSLGVKSYRMKDTPPPPPETSAEYMAWPPILSLLQNTSEYLLLVPHPHPKTHTPPLHKCGT</sequence>
<proteinExistence type="predicted"/>